<dbReference type="AlphaFoldDB" id="A0A426WZG9"/>
<name>A0A426WZG9_ENSVE</name>
<comment type="caution">
    <text evidence="1">The sequence shown here is derived from an EMBL/GenBank/DDBJ whole genome shotgun (WGS) entry which is preliminary data.</text>
</comment>
<organism evidence="1 2">
    <name type="scientific">Ensete ventricosum</name>
    <name type="common">Abyssinian banana</name>
    <name type="synonym">Musa ensete</name>
    <dbReference type="NCBI Taxonomy" id="4639"/>
    <lineage>
        <taxon>Eukaryota</taxon>
        <taxon>Viridiplantae</taxon>
        <taxon>Streptophyta</taxon>
        <taxon>Embryophyta</taxon>
        <taxon>Tracheophyta</taxon>
        <taxon>Spermatophyta</taxon>
        <taxon>Magnoliopsida</taxon>
        <taxon>Liliopsida</taxon>
        <taxon>Zingiberales</taxon>
        <taxon>Musaceae</taxon>
        <taxon>Ensete</taxon>
    </lineage>
</organism>
<evidence type="ECO:0000313" key="1">
    <source>
        <dbReference type="EMBL" id="RRT32618.1"/>
    </source>
</evidence>
<accession>A0A426WZG9</accession>
<dbReference type="EMBL" id="AMZH03031231">
    <property type="protein sequence ID" value="RRT32618.1"/>
    <property type="molecule type" value="Genomic_DNA"/>
</dbReference>
<proteinExistence type="predicted"/>
<sequence>MQSPPLRVGIASSRSRHQWSWEAIALRALSSLLAGTACAHGSHRHCWRASLLRMTTAAFTGGQSHDHHLCTTAACTWKPPKCDLCPQAVALCSGAATADLLFARSRCAWLLPMRDRRW</sequence>
<dbReference type="Proteomes" id="UP000287651">
    <property type="component" value="Unassembled WGS sequence"/>
</dbReference>
<gene>
    <name evidence="1" type="ORF">B296_00047391</name>
</gene>
<protein>
    <submittedName>
        <fullName evidence="1">Uncharacterized protein</fullName>
    </submittedName>
</protein>
<evidence type="ECO:0000313" key="2">
    <source>
        <dbReference type="Proteomes" id="UP000287651"/>
    </source>
</evidence>
<reference evidence="1 2" key="1">
    <citation type="journal article" date="2014" name="Agronomy (Basel)">
        <title>A Draft Genome Sequence for Ensete ventricosum, the Drought-Tolerant Tree Against Hunger.</title>
        <authorList>
            <person name="Harrison J."/>
            <person name="Moore K.A."/>
            <person name="Paszkiewicz K."/>
            <person name="Jones T."/>
            <person name="Grant M."/>
            <person name="Ambacheew D."/>
            <person name="Muzemil S."/>
            <person name="Studholme D.J."/>
        </authorList>
    </citation>
    <scope>NUCLEOTIDE SEQUENCE [LARGE SCALE GENOMIC DNA]</scope>
</reference>